<keyword evidence="4" id="KW-1185">Reference proteome</keyword>
<reference evidence="3 4" key="2">
    <citation type="journal article" date="2010" name="Nature">
        <title>Comparative genomics reveals mobile pathogenicity chromosomes in Fusarium.</title>
        <authorList>
            <person name="Ma L.J."/>
            <person name="van der Does H.C."/>
            <person name="Borkovich K.A."/>
            <person name="Coleman J.J."/>
            <person name="Daboussi M.J."/>
            <person name="Di Pietro A."/>
            <person name="Dufresne M."/>
            <person name="Freitag M."/>
            <person name="Grabherr M."/>
            <person name="Henrissat B."/>
            <person name="Houterman P.M."/>
            <person name="Kang S."/>
            <person name="Shim W.B."/>
            <person name="Woloshuk C."/>
            <person name="Xie X."/>
            <person name="Xu J.R."/>
            <person name="Antoniw J."/>
            <person name="Baker S.E."/>
            <person name="Bluhm B.H."/>
            <person name="Breakspear A."/>
            <person name="Brown D.W."/>
            <person name="Butchko R.A."/>
            <person name="Chapman S."/>
            <person name="Coulson R."/>
            <person name="Coutinho P.M."/>
            <person name="Danchin E.G."/>
            <person name="Diener A."/>
            <person name="Gale L.R."/>
            <person name="Gardiner D.M."/>
            <person name="Goff S."/>
            <person name="Hammond-Kosack K.E."/>
            <person name="Hilburn K."/>
            <person name="Hua-Van A."/>
            <person name="Jonkers W."/>
            <person name="Kazan K."/>
            <person name="Kodira C.D."/>
            <person name="Koehrsen M."/>
            <person name="Kumar L."/>
            <person name="Lee Y.H."/>
            <person name="Li L."/>
            <person name="Manners J.M."/>
            <person name="Miranda-Saavedra D."/>
            <person name="Mukherjee M."/>
            <person name="Park G."/>
            <person name="Park J."/>
            <person name="Park S.Y."/>
            <person name="Proctor R.H."/>
            <person name="Regev A."/>
            <person name="Ruiz-Roldan M.C."/>
            <person name="Sain D."/>
            <person name="Sakthikumar S."/>
            <person name="Sykes S."/>
            <person name="Schwartz D.C."/>
            <person name="Turgeon B.G."/>
            <person name="Wapinski I."/>
            <person name="Yoder O."/>
            <person name="Young S."/>
            <person name="Zeng Q."/>
            <person name="Zhou S."/>
            <person name="Galagan J."/>
            <person name="Cuomo C.A."/>
            <person name="Kistler H.C."/>
            <person name="Rep M."/>
        </authorList>
    </citation>
    <scope>GENOME REANNOTATION</scope>
    <source>
        <strain evidence="4">ATCC MYA-4620 / CBS 123657 / FGSC 9075 / NRRL 31084 / PH-1</strain>
        <strain evidence="3">PH-1 / ATCC MYA-4620 / FGSC 9075 / NRRL 31084</strain>
    </source>
</reference>
<dbReference type="VEuPathDB" id="FungiDB:FGRAMPH1_01G22421"/>
<accession>A0A0E0SDA0</accession>
<dbReference type="AlphaFoldDB" id="A0A098DUB3"/>
<dbReference type="Proteomes" id="UP000070720">
    <property type="component" value="Chromosome 4"/>
</dbReference>
<evidence type="ECO:0000313" key="3">
    <source>
        <dbReference type="EnsemblFungi" id="CEF84413"/>
    </source>
</evidence>
<organism evidence="2 4">
    <name type="scientific">Gibberella zeae (strain ATCC MYA-4620 / CBS 123657 / FGSC 9075 / NRRL 31084 / PH-1)</name>
    <name type="common">Wheat head blight fungus</name>
    <name type="synonym">Fusarium graminearum</name>
    <dbReference type="NCBI Taxonomy" id="229533"/>
    <lineage>
        <taxon>Eukaryota</taxon>
        <taxon>Fungi</taxon>
        <taxon>Dikarya</taxon>
        <taxon>Ascomycota</taxon>
        <taxon>Pezizomycotina</taxon>
        <taxon>Sordariomycetes</taxon>
        <taxon>Hypocreomycetidae</taxon>
        <taxon>Hypocreales</taxon>
        <taxon>Nectriaceae</taxon>
        <taxon>Fusarium</taxon>
    </lineage>
</organism>
<name>A0A098DUB3_GIBZE</name>
<sequence length="86" mass="9068">MADYLFMVGSQGARIMPRCVWVEDELKMGGWGAYRCLASHDNGYERDGGGRGGEWTGGGEERRGRGEGGGEGGGGEAVQRSAAVEL</sequence>
<evidence type="ECO:0000256" key="1">
    <source>
        <dbReference type="SAM" id="MobiDB-lite"/>
    </source>
</evidence>
<protein>
    <submittedName>
        <fullName evidence="2">Chromosome 4, complete genome</fullName>
    </submittedName>
</protein>
<reference evidence="3 4" key="1">
    <citation type="journal article" date="2007" name="Science">
        <title>The Fusarium graminearum genome reveals a link between localized polymorphism and pathogen specialization.</title>
        <authorList>
            <person name="Cuomo C.A."/>
            <person name="Gueldener U."/>
            <person name="Xu J.-R."/>
            <person name="Trail F."/>
            <person name="Turgeon B.G."/>
            <person name="Di Pietro A."/>
            <person name="Walton J.D."/>
            <person name="Ma L.-J."/>
            <person name="Baker S.E."/>
            <person name="Rep M."/>
            <person name="Adam G."/>
            <person name="Antoniw J."/>
            <person name="Baldwin T."/>
            <person name="Calvo S.E."/>
            <person name="Chang Y.-L."/>
            <person name="DeCaprio D."/>
            <person name="Gale L.R."/>
            <person name="Gnerre S."/>
            <person name="Goswami R.S."/>
            <person name="Hammond-Kosack K."/>
            <person name="Harris L.J."/>
            <person name="Hilburn K."/>
            <person name="Kennell J.C."/>
            <person name="Kroken S."/>
            <person name="Magnuson J.K."/>
            <person name="Mannhaupt G."/>
            <person name="Mauceli E.W."/>
            <person name="Mewes H.-W."/>
            <person name="Mitterbauer R."/>
            <person name="Muehlbauer G."/>
            <person name="Muensterkoetter M."/>
            <person name="Nelson D."/>
            <person name="O'Donnell K."/>
            <person name="Ouellet T."/>
            <person name="Qi W."/>
            <person name="Quesneville H."/>
            <person name="Roncero M.I.G."/>
            <person name="Seong K.-Y."/>
            <person name="Tetko I.V."/>
            <person name="Urban M."/>
            <person name="Waalwijk C."/>
            <person name="Ward T.J."/>
            <person name="Yao J."/>
            <person name="Birren B.W."/>
            <person name="Kistler H.C."/>
        </authorList>
    </citation>
    <scope>NUCLEOTIDE SEQUENCE [LARGE SCALE GENOMIC DNA]</scope>
    <source>
        <strain evidence="4">ATCC MYA-4620 / CBS 123657 / FGSC 9075 / NRRL 31084 / PH-1</strain>
        <strain evidence="3">PH-1 / ATCC MYA-4620 / FGSC 9075 / NRRL 31084</strain>
    </source>
</reference>
<evidence type="ECO:0000313" key="4">
    <source>
        <dbReference type="Proteomes" id="UP000070720"/>
    </source>
</evidence>
<dbReference type="InParanoid" id="A0A098DUB3"/>
<proteinExistence type="predicted"/>
<dbReference type="EnsemblFungi" id="CEF84413">
    <property type="protein sequence ID" value="CEF84413"/>
    <property type="gene ID" value="FGRRES_20332"/>
</dbReference>
<evidence type="ECO:0000313" key="2">
    <source>
        <dbReference type="EMBL" id="CEF84413.1"/>
    </source>
</evidence>
<feature type="compositionally biased region" description="Basic and acidic residues" evidence="1">
    <location>
        <begin position="59"/>
        <end position="68"/>
    </location>
</feature>
<feature type="region of interest" description="Disordered" evidence="1">
    <location>
        <begin position="42"/>
        <end position="86"/>
    </location>
</feature>
<reference evidence="2 4" key="3">
    <citation type="journal article" date="2015" name="BMC Genomics">
        <title>The completed genome sequence of the pathogenic ascomycete fungus Fusarium graminearum.</title>
        <authorList>
            <person name="King R."/>
            <person name="Urban M."/>
            <person name="Hammond-Kosack M.C."/>
            <person name="Hassani-Pak K."/>
            <person name="Hammond-Kosack K.E."/>
        </authorList>
    </citation>
    <scope>NUCLEOTIDE SEQUENCE [LARGE SCALE GENOMIC DNA]</scope>
    <source>
        <strain evidence="4">ATCC MYA-4620 / CBS 123657 / FGSC 9075 / NRRL 31084 / PH-1</strain>
        <strain evidence="2">PH-1</strain>
    </source>
</reference>
<gene>
    <name evidence="2" type="ORF">FGRAMPH1_01T22421</name>
</gene>
<accession>A0A098DUB3</accession>
<reference evidence="3" key="4">
    <citation type="submission" date="2017-01" db="UniProtKB">
        <authorList>
            <consortium name="EnsemblFungi"/>
        </authorList>
    </citation>
    <scope>IDENTIFICATION</scope>
    <source>
        <strain evidence="3">PH-1 / ATCC MYA-4620 / FGSC 9075 / NRRL 31084</strain>
    </source>
</reference>
<dbReference type="EMBL" id="HG970335">
    <property type="protein sequence ID" value="CEF84413.1"/>
    <property type="molecule type" value="Genomic_DNA"/>
</dbReference>